<evidence type="ECO:0000256" key="7">
    <source>
        <dbReference type="ARBA" id="ARBA00023054"/>
    </source>
</evidence>
<proteinExistence type="inferred from homology"/>
<sequence length="543" mass="63665">MNPCKLKEPKVINNALLEKCVQEQGPKGEAGRLAQIEKVPLEEVPQIRLEFLNILRIDHLWVLTSLTKLNLNNNLIEKIENLETLVHLVELNLSFNKISKIENLDELANLEKLSFYDNEIEVLENMDFLTKLTVFSIGRNKIAELENVLYLRQFSNLKCLNMVQNPCSETEDFRLFIAAFLPHLVYYEYKLIYDMERELGQEIFGSKLRQLLESEEREREARMQIDKEIADAALHASSFVEYLNTHHLFDSLFLNDDDGKHLLLIEDAKDFYDEYEEQFLALCMQIFENGQEQYRLRTDEIDQFMKCVEDAQTSNQQESIFQKHMEVFIEQKAEVFYKIKGIQKLLNNNEITYEEFIDKCDVLVLEYDKLLHDIWKALMKLELELYEQMEEVNQTFEQSITELVNQFIESSQGYFSQIRDLEVSYAENIGDLALKFQTNATLSEEIVVPEILKPIMSDKDALHNSLATSHDVHMQIIDAREDTLSGNARDWLEDLIDNLMKNEVKRNRGKILEINHFLDIQREEFDDLNAEYAPEPEEVASAD</sequence>
<organism evidence="14 15">
    <name type="scientific">Zophobas morio</name>
    <dbReference type="NCBI Taxonomy" id="2755281"/>
    <lineage>
        <taxon>Eukaryota</taxon>
        <taxon>Metazoa</taxon>
        <taxon>Ecdysozoa</taxon>
        <taxon>Arthropoda</taxon>
        <taxon>Hexapoda</taxon>
        <taxon>Insecta</taxon>
        <taxon>Pterygota</taxon>
        <taxon>Neoptera</taxon>
        <taxon>Endopterygota</taxon>
        <taxon>Coleoptera</taxon>
        <taxon>Polyphaga</taxon>
        <taxon>Cucujiformia</taxon>
        <taxon>Tenebrionidae</taxon>
        <taxon>Zophobas</taxon>
    </lineage>
</organism>
<dbReference type="SUPFAM" id="SSF52075">
    <property type="entry name" value="Outer arm dynein light chain 1"/>
    <property type="match status" value="1"/>
</dbReference>
<dbReference type="InterPro" id="IPR050576">
    <property type="entry name" value="Cilia_flagella_integrity"/>
</dbReference>
<keyword evidence="4" id="KW-0433">Leucine-rich repeat</keyword>
<comment type="similarity">
    <text evidence="12">Belongs to the DRC3 family.</text>
</comment>
<dbReference type="Pfam" id="PF14580">
    <property type="entry name" value="LRR_9"/>
    <property type="match status" value="1"/>
</dbReference>
<evidence type="ECO:0000256" key="3">
    <source>
        <dbReference type="ARBA" id="ARBA00022490"/>
    </source>
</evidence>
<keyword evidence="8" id="KW-0969">Cilium</keyword>
<evidence type="ECO:0000256" key="9">
    <source>
        <dbReference type="ARBA" id="ARBA00023212"/>
    </source>
</evidence>
<keyword evidence="9" id="KW-0206">Cytoskeleton</keyword>
<keyword evidence="10" id="KW-0966">Cell projection</keyword>
<evidence type="ECO:0000256" key="11">
    <source>
        <dbReference type="ARBA" id="ARBA00024433"/>
    </source>
</evidence>
<dbReference type="InterPro" id="IPR001611">
    <property type="entry name" value="Leu-rich_rpt"/>
</dbReference>
<keyword evidence="3" id="KW-0963">Cytoplasm</keyword>
<dbReference type="InterPro" id="IPR032675">
    <property type="entry name" value="LRR_dom_sf"/>
</dbReference>
<reference evidence="14" key="1">
    <citation type="journal article" date="2023" name="G3 (Bethesda)">
        <title>Whole genome assemblies of Zophobas morio and Tenebrio molitor.</title>
        <authorList>
            <person name="Kaur S."/>
            <person name="Stinson S.A."/>
            <person name="diCenzo G.C."/>
        </authorList>
    </citation>
    <scope>NUCLEOTIDE SEQUENCE</scope>
    <source>
        <strain evidence="14">QUZm001</strain>
    </source>
</reference>
<name>A0AA38MP90_9CUCU</name>
<evidence type="ECO:0000256" key="6">
    <source>
        <dbReference type="ARBA" id="ARBA00022846"/>
    </source>
</evidence>
<keyword evidence="7" id="KW-0175">Coiled coil</keyword>
<dbReference type="PANTHER" id="PTHR45973">
    <property type="entry name" value="PROTEIN PHOSPHATASE 1 REGULATORY SUBUNIT SDS22-RELATED"/>
    <property type="match status" value="1"/>
</dbReference>
<dbReference type="PROSITE" id="PS51450">
    <property type="entry name" value="LRR"/>
    <property type="match status" value="3"/>
</dbReference>
<keyword evidence="5" id="KW-0677">Repeat</keyword>
<evidence type="ECO:0000256" key="10">
    <source>
        <dbReference type="ARBA" id="ARBA00023273"/>
    </source>
</evidence>
<keyword evidence="15" id="KW-1185">Reference proteome</keyword>
<keyword evidence="6" id="KW-0282">Flagellum</keyword>
<dbReference type="GO" id="GO:0005929">
    <property type="term" value="C:cilium"/>
    <property type="evidence" value="ECO:0007669"/>
    <property type="project" value="TreeGrafter"/>
</dbReference>
<dbReference type="SMART" id="SM00365">
    <property type="entry name" value="LRR_SD22"/>
    <property type="match status" value="4"/>
</dbReference>
<dbReference type="Gene3D" id="3.80.10.10">
    <property type="entry name" value="Ribonuclease Inhibitor"/>
    <property type="match status" value="1"/>
</dbReference>
<evidence type="ECO:0000256" key="12">
    <source>
        <dbReference type="ARBA" id="ARBA00038378"/>
    </source>
</evidence>
<gene>
    <name evidence="14" type="ORF">Zmor_007335</name>
</gene>
<evidence type="ECO:0000256" key="2">
    <source>
        <dbReference type="ARBA" id="ARBA00004611"/>
    </source>
</evidence>
<dbReference type="EMBL" id="JALNTZ010000002">
    <property type="protein sequence ID" value="KAJ3663024.1"/>
    <property type="molecule type" value="Genomic_DNA"/>
</dbReference>
<dbReference type="AlphaFoldDB" id="A0AA38MP90"/>
<evidence type="ECO:0000256" key="4">
    <source>
        <dbReference type="ARBA" id="ARBA00022614"/>
    </source>
</evidence>
<evidence type="ECO:0000313" key="14">
    <source>
        <dbReference type="EMBL" id="KAJ3663024.1"/>
    </source>
</evidence>
<dbReference type="Proteomes" id="UP001168821">
    <property type="component" value="Unassembled WGS sequence"/>
</dbReference>
<evidence type="ECO:0000313" key="15">
    <source>
        <dbReference type="Proteomes" id="UP001168821"/>
    </source>
</evidence>
<protein>
    <recommendedName>
        <fullName evidence="11">Dynein axonemal assembly factor 1 homolog</fullName>
    </recommendedName>
    <alternativeName>
        <fullName evidence="13">Dynein regulatory complex subunit 3</fullName>
    </alternativeName>
</protein>
<evidence type="ECO:0000256" key="1">
    <source>
        <dbReference type="ARBA" id="ARBA00003843"/>
    </source>
</evidence>
<dbReference type="PANTHER" id="PTHR45973:SF12">
    <property type="entry name" value="DYNEIN REGULATORY COMPLEX SUBUNIT 3"/>
    <property type="match status" value="1"/>
</dbReference>
<comment type="subcellular location">
    <subcellularLocation>
        <location evidence="2">Cytoplasm</location>
        <location evidence="2">Cytoskeleton</location>
        <location evidence="2">Flagellum axoneme</location>
    </subcellularLocation>
</comment>
<evidence type="ECO:0000256" key="8">
    <source>
        <dbReference type="ARBA" id="ARBA00023069"/>
    </source>
</evidence>
<evidence type="ECO:0000256" key="5">
    <source>
        <dbReference type="ARBA" id="ARBA00022737"/>
    </source>
</evidence>
<comment type="caution">
    <text evidence="14">The sequence shown here is derived from an EMBL/GenBank/DDBJ whole genome shotgun (WGS) entry which is preliminary data.</text>
</comment>
<accession>A0AA38MP90</accession>
<comment type="function">
    <text evidence="1">Cilium-specific protein required for cilia structures.</text>
</comment>
<evidence type="ECO:0000256" key="13">
    <source>
        <dbReference type="ARBA" id="ARBA00040950"/>
    </source>
</evidence>